<feature type="compositionally biased region" description="Low complexity" evidence="1">
    <location>
        <begin position="248"/>
        <end position="268"/>
    </location>
</feature>
<accession>A0A1I7ZRI1</accession>
<keyword evidence="2" id="KW-0472">Membrane</keyword>
<feature type="compositionally biased region" description="Polar residues" evidence="1">
    <location>
        <begin position="236"/>
        <end position="247"/>
    </location>
</feature>
<feature type="compositionally biased region" description="Polar residues" evidence="1">
    <location>
        <begin position="179"/>
        <end position="194"/>
    </location>
</feature>
<protein>
    <submittedName>
        <fullName evidence="4">Uncharacterized protein</fullName>
    </submittedName>
</protein>
<keyword evidence="2" id="KW-0812">Transmembrane</keyword>
<dbReference type="AlphaFoldDB" id="A0A1I7ZRI1"/>
<keyword evidence="2" id="KW-1133">Transmembrane helix</keyword>
<dbReference type="WBParaSite" id="L893_g28817.t1">
    <property type="protein sequence ID" value="L893_g28817.t1"/>
    <property type="gene ID" value="L893_g28817"/>
</dbReference>
<keyword evidence="3" id="KW-1185">Reference proteome</keyword>
<organism evidence="3 4">
    <name type="scientific">Steinernema glaseri</name>
    <dbReference type="NCBI Taxonomy" id="37863"/>
    <lineage>
        <taxon>Eukaryota</taxon>
        <taxon>Metazoa</taxon>
        <taxon>Ecdysozoa</taxon>
        <taxon>Nematoda</taxon>
        <taxon>Chromadorea</taxon>
        <taxon>Rhabditida</taxon>
        <taxon>Tylenchina</taxon>
        <taxon>Panagrolaimomorpha</taxon>
        <taxon>Strongyloidoidea</taxon>
        <taxon>Steinernematidae</taxon>
        <taxon>Steinernema</taxon>
    </lineage>
</organism>
<evidence type="ECO:0000313" key="3">
    <source>
        <dbReference type="Proteomes" id="UP000095287"/>
    </source>
</evidence>
<evidence type="ECO:0000313" key="4">
    <source>
        <dbReference type="WBParaSite" id="L893_g28817.t1"/>
    </source>
</evidence>
<feature type="transmembrane region" description="Helical" evidence="2">
    <location>
        <begin position="26"/>
        <end position="49"/>
    </location>
</feature>
<sequence length="283" mass="30698">MSEANMNAAHALQEVAKALETIDRTLIWVLVVWIVIVAVAVASRFYFIWSQGGIDKKVKRLEHVQQQLKKHYGRPSRRRSLSHSKSKTSKKKKSKKHSKGKKERSSKKAHRHVTIDMTGSKTERKASSDMCSGSGEKKAVCQLAQNLATSKSASSEDIMKYFAQATVIYPDLLKEEKTQNSSSKESIVSTQRTAESVKASPSTASTPTESKTPTESSLSSSLLATIRPEPVVEFTAPSSTLKTNGTQGSANSARAPPSSTTTSTSGAREAVPQNTMEGVNKGK</sequence>
<evidence type="ECO:0000256" key="2">
    <source>
        <dbReference type="SAM" id="Phobius"/>
    </source>
</evidence>
<dbReference type="Proteomes" id="UP000095287">
    <property type="component" value="Unplaced"/>
</dbReference>
<feature type="compositionally biased region" description="Basic residues" evidence="1">
    <location>
        <begin position="68"/>
        <end position="112"/>
    </location>
</feature>
<evidence type="ECO:0000256" key="1">
    <source>
        <dbReference type="SAM" id="MobiDB-lite"/>
    </source>
</evidence>
<proteinExistence type="predicted"/>
<feature type="compositionally biased region" description="Low complexity" evidence="1">
    <location>
        <begin position="198"/>
        <end position="225"/>
    </location>
</feature>
<feature type="region of interest" description="Disordered" evidence="1">
    <location>
        <begin position="65"/>
        <end position="134"/>
    </location>
</feature>
<feature type="region of interest" description="Disordered" evidence="1">
    <location>
        <begin position="176"/>
        <end position="283"/>
    </location>
</feature>
<reference evidence="4" key="1">
    <citation type="submission" date="2016-11" db="UniProtKB">
        <authorList>
            <consortium name="WormBaseParasite"/>
        </authorList>
    </citation>
    <scope>IDENTIFICATION</scope>
</reference>
<name>A0A1I7ZRI1_9BILA</name>